<dbReference type="Gene3D" id="3.30.450.380">
    <property type="match status" value="1"/>
</dbReference>
<protein>
    <submittedName>
        <fullName evidence="4">Type II secretion system protein</fullName>
    </submittedName>
</protein>
<evidence type="ECO:0000259" key="2">
    <source>
        <dbReference type="Pfam" id="PF00437"/>
    </source>
</evidence>
<dbReference type="InterPro" id="IPR056570">
    <property type="entry name" value="PilB3-like_N"/>
</dbReference>
<dbReference type="AlphaFoldDB" id="A0A0E3LC31"/>
<gene>
    <name evidence="4" type="ORF">MSSAC_0221</name>
</gene>
<dbReference type="EMBL" id="CP009508">
    <property type="protein sequence ID" value="AKB34811.1"/>
    <property type="molecule type" value="Genomic_DNA"/>
</dbReference>
<evidence type="ECO:0000313" key="5">
    <source>
        <dbReference type="Proteomes" id="UP000033123"/>
    </source>
</evidence>
<dbReference type="STRING" id="1434118.MSSAC_0221"/>
<organism evidence="4 5">
    <name type="scientific">Methanosarcina siciliae C2J</name>
    <dbReference type="NCBI Taxonomy" id="1434118"/>
    <lineage>
        <taxon>Archaea</taxon>
        <taxon>Methanobacteriati</taxon>
        <taxon>Methanobacteriota</taxon>
        <taxon>Stenosarchaea group</taxon>
        <taxon>Methanomicrobia</taxon>
        <taxon>Methanosarcinales</taxon>
        <taxon>Methanosarcinaceae</taxon>
        <taxon>Methanosarcina</taxon>
    </lineage>
</organism>
<reference evidence="4 5" key="1">
    <citation type="submission" date="2014-07" db="EMBL/GenBank/DDBJ databases">
        <title>Methanogenic archaea and the global carbon cycle.</title>
        <authorList>
            <person name="Henriksen J.R."/>
            <person name="Luke J."/>
            <person name="Reinhart S."/>
            <person name="Benedict M.N."/>
            <person name="Youngblut N.D."/>
            <person name="Metcalf M.E."/>
            <person name="Whitaker R.J."/>
            <person name="Metcalf W.W."/>
        </authorList>
    </citation>
    <scope>NUCLEOTIDE SEQUENCE [LARGE SCALE GENOMIC DNA]</scope>
    <source>
        <strain evidence="4 5">C2J</strain>
    </source>
</reference>
<feature type="domain" description="PilB3-like N-terminal" evidence="3">
    <location>
        <begin position="42"/>
        <end position="111"/>
    </location>
</feature>
<comment type="similarity">
    <text evidence="1">Belongs to the GSP E family.</text>
</comment>
<feature type="domain" description="Bacterial type II secretion system protein E" evidence="2">
    <location>
        <begin position="243"/>
        <end position="449"/>
    </location>
</feature>
<evidence type="ECO:0000256" key="1">
    <source>
        <dbReference type="ARBA" id="ARBA00006611"/>
    </source>
</evidence>
<dbReference type="Gene3D" id="3.40.50.300">
    <property type="entry name" value="P-loop containing nucleotide triphosphate hydrolases"/>
    <property type="match status" value="1"/>
</dbReference>
<dbReference type="HOGENOM" id="CLU_005379_2_1_2"/>
<dbReference type="PANTHER" id="PTHR30486:SF6">
    <property type="entry name" value="TYPE IV PILUS RETRACTATION ATPASE PILT"/>
    <property type="match status" value="1"/>
</dbReference>
<dbReference type="Pfam" id="PF23990">
    <property type="entry name" value="PilB3_N"/>
    <property type="match status" value="1"/>
</dbReference>
<dbReference type="CDD" id="cd01130">
    <property type="entry name" value="VirB11-like_ATPase"/>
    <property type="match status" value="1"/>
</dbReference>
<dbReference type="InterPro" id="IPR027417">
    <property type="entry name" value="P-loop_NTPase"/>
</dbReference>
<dbReference type="SUPFAM" id="SSF52540">
    <property type="entry name" value="P-loop containing nucleoside triphosphate hydrolases"/>
    <property type="match status" value="1"/>
</dbReference>
<dbReference type="KEGG" id="msj:MSSAC_0221"/>
<dbReference type="InterPro" id="IPR050921">
    <property type="entry name" value="T4SS_GSP_E_ATPase"/>
</dbReference>
<dbReference type="PATRIC" id="fig|1434118.4.peg.298"/>
<dbReference type="PANTHER" id="PTHR30486">
    <property type="entry name" value="TWITCHING MOTILITY PROTEIN PILT"/>
    <property type="match status" value="1"/>
</dbReference>
<sequence length="568" mass="65245">MFGPIQLKEKSEGESMDEVTEISEKKSFISGLFGKTGDSNSISDILKRAKSYFDKPLRSMPAYDPEEDGPLVEFEVPGGMKEIERYWLQEPYALVSILEDRRTRYYKLIEPALTKFEKEVLERIYEDFQDILILNPTTSKIEKDALLVDKTLLLLERYKAEVSSSAIHRITYYLRRNMLGYEKINPLFYDPYIEDISCDGVGIPLYIYHTRYLNIESNIFFEEEELDSLVIKMCQMNNKHISVSHPIVDATIQDGSRLQAMLGREITPRGSSFTIRKFRKDPITPIDLLGFKTCDMEMLVYLWMVIENGYNMLFAGGTASGKTSMLNATSLFMPSTAKIVSIEDTRELLLYHNNWVPGIARESFASEATGEVSMFDLLKAALRQRPDFIIVGEVRGSEALTLFQAMSTGHATSSTMHAGDVRTVINRLTHEPINVPQLMLQSLDVLCIQEQVYIEEKRVRRTSSLVEVINVDPETGDLGINELFNWEPSEDSFLKVGDSYLMQEIMHVRGWDTGQLRSEIENRRKILTYLYEKNMRSYIQVSLVVQTYQSYPKMVLEAIENDTLRSMI</sequence>
<dbReference type="GO" id="GO:0016887">
    <property type="term" value="F:ATP hydrolysis activity"/>
    <property type="evidence" value="ECO:0007669"/>
    <property type="project" value="InterPro"/>
</dbReference>
<accession>A0A0E3LC31</accession>
<dbReference type="InterPro" id="IPR001482">
    <property type="entry name" value="T2SS/T4SS_dom"/>
</dbReference>
<proteinExistence type="inferred from homology"/>
<dbReference type="Pfam" id="PF00437">
    <property type="entry name" value="T2SSE"/>
    <property type="match status" value="1"/>
</dbReference>
<name>A0A0E3LC31_9EURY</name>
<dbReference type="Proteomes" id="UP000033123">
    <property type="component" value="Chromosome"/>
</dbReference>
<evidence type="ECO:0000313" key="4">
    <source>
        <dbReference type="EMBL" id="AKB34811.1"/>
    </source>
</evidence>
<evidence type="ECO:0000259" key="3">
    <source>
        <dbReference type="Pfam" id="PF23990"/>
    </source>
</evidence>